<evidence type="ECO:0000313" key="2">
    <source>
        <dbReference type="EMBL" id="KAK8776499.1"/>
    </source>
</evidence>
<protein>
    <submittedName>
        <fullName evidence="2">Uncharacterized protein</fullName>
    </submittedName>
</protein>
<organism evidence="2 3">
    <name type="scientific">Amblyomma americanum</name>
    <name type="common">Lone star tick</name>
    <dbReference type="NCBI Taxonomy" id="6943"/>
    <lineage>
        <taxon>Eukaryota</taxon>
        <taxon>Metazoa</taxon>
        <taxon>Ecdysozoa</taxon>
        <taxon>Arthropoda</taxon>
        <taxon>Chelicerata</taxon>
        <taxon>Arachnida</taxon>
        <taxon>Acari</taxon>
        <taxon>Parasitiformes</taxon>
        <taxon>Ixodida</taxon>
        <taxon>Ixodoidea</taxon>
        <taxon>Ixodidae</taxon>
        <taxon>Amblyomminae</taxon>
        <taxon>Amblyomma</taxon>
    </lineage>
</organism>
<gene>
    <name evidence="2" type="ORF">V5799_030156</name>
</gene>
<accession>A0AAQ4EP23</accession>
<feature type="transmembrane region" description="Helical" evidence="1">
    <location>
        <begin position="79"/>
        <end position="104"/>
    </location>
</feature>
<name>A0AAQ4EP23_AMBAM</name>
<evidence type="ECO:0000256" key="1">
    <source>
        <dbReference type="SAM" id="Phobius"/>
    </source>
</evidence>
<keyword evidence="3" id="KW-1185">Reference proteome</keyword>
<proteinExistence type="predicted"/>
<comment type="caution">
    <text evidence="2">The sequence shown here is derived from an EMBL/GenBank/DDBJ whole genome shotgun (WGS) entry which is preliminary data.</text>
</comment>
<reference evidence="2 3" key="1">
    <citation type="journal article" date="2023" name="Arcadia Sci">
        <title>De novo assembly of a long-read Amblyomma americanum tick genome.</title>
        <authorList>
            <person name="Chou S."/>
            <person name="Poskanzer K.E."/>
            <person name="Rollins M."/>
            <person name="Thuy-Boun P.S."/>
        </authorList>
    </citation>
    <scope>NUCLEOTIDE SEQUENCE [LARGE SCALE GENOMIC DNA]</scope>
    <source>
        <strain evidence="2">F_SG_1</strain>
        <tissue evidence="2">Salivary glands</tissue>
    </source>
</reference>
<keyword evidence="1" id="KW-0812">Transmembrane</keyword>
<evidence type="ECO:0000313" key="3">
    <source>
        <dbReference type="Proteomes" id="UP001321473"/>
    </source>
</evidence>
<dbReference type="EMBL" id="JARKHS020012870">
    <property type="protein sequence ID" value="KAK8776499.1"/>
    <property type="molecule type" value="Genomic_DNA"/>
</dbReference>
<dbReference type="Proteomes" id="UP001321473">
    <property type="component" value="Unassembled WGS sequence"/>
</dbReference>
<keyword evidence="1" id="KW-1133">Transmembrane helix</keyword>
<feature type="transmembrane region" description="Helical" evidence="1">
    <location>
        <begin position="45"/>
        <end position="67"/>
    </location>
</feature>
<keyword evidence="1" id="KW-0472">Membrane</keyword>
<sequence length="157" mass="18106">MGSAMAEHFKPYSWLCRAAGVFFIQNLQADDKDDMRVTWKTWYSLYSFASLLLFGLVEVAFIANKFLHIFVRVRSFTKSVFVVIPVVLTAKVVTNVSSAIFGSWTMLEFFQMSAEHEKRASFDGVRYRYRSYMAYLLRIPPDEEFGRIGVYSTGKST</sequence>
<dbReference type="AlphaFoldDB" id="A0AAQ4EP23"/>